<dbReference type="Gene3D" id="3.20.20.10">
    <property type="entry name" value="Alanine racemase"/>
    <property type="match status" value="1"/>
</dbReference>
<evidence type="ECO:0000256" key="4">
    <source>
        <dbReference type="RuleBase" id="RU004514"/>
    </source>
</evidence>
<organism evidence="6 7">
    <name type="scientific">Halalkalibacter hemicellulosilyticusJCM 9152</name>
    <dbReference type="NCBI Taxonomy" id="1236971"/>
    <lineage>
        <taxon>Bacteria</taxon>
        <taxon>Bacillati</taxon>
        <taxon>Bacillota</taxon>
        <taxon>Bacilli</taxon>
        <taxon>Bacillales</taxon>
        <taxon>Bacillaceae</taxon>
        <taxon>Halalkalibacter</taxon>
    </lineage>
</organism>
<comment type="similarity">
    <text evidence="2 4">Belongs to the pyridoxal phosphate-binding protein YggS/PROSC family.</text>
</comment>
<name>W4QCQ6_9BACI</name>
<dbReference type="PANTHER" id="PTHR10146">
    <property type="entry name" value="PROLINE SYNTHETASE CO-TRANSCRIBED BACTERIAL HOMOLOG PROTEIN"/>
    <property type="match status" value="1"/>
</dbReference>
<dbReference type="PANTHER" id="PTHR10146:SF14">
    <property type="entry name" value="PYRIDOXAL PHOSPHATE HOMEOSTASIS PROTEIN"/>
    <property type="match status" value="1"/>
</dbReference>
<evidence type="ECO:0000313" key="7">
    <source>
        <dbReference type="Proteomes" id="UP000018895"/>
    </source>
</evidence>
<evidence type="ECO:0000256" key="1">
    <source>
        <dbReference type="ARBA" id="ARBA00022898"/>
    </source>
</evidence>
<evidence type="ECO:0000256" key="2">
    <source>
        <dbReference type="HAMAP-Rule" id="MF_02087"/>
    </source>
</evidence>
<accession>W4QCQ6</accession>
<dbReference type="InterPro" id="IPR029066">
    <property type="entry name" value="PLP-binding_barrel"/>
</dbReference>
<dbReference type="PIRSF" id="PIRSF004848">
    <property type="entry name" value="YBL036c_PLPDEIII"/>
    <property type="match status" value="1"/>
</dbReference>
<comment type="caution">
    <text evidence="6">The sequence shown here is derived from an EMBL/GenBank/DDBJ whole genome shotgun (WGS) entry which is preliminary data.</text>
</comment>
<dbReference type="HAMAP" id="MF_02087">
    <property type="entry name" value="PLP_homeostasis"/>
    <property type="match status" value="1"/>
</dbReference>
<sequence>MEGEHGMTVEENVKSINIEVKEICQKVGRDVSDIHIIAVTKYVSIETAQAALHTGLQHIGENRVDGALTKWEALQPQGIWHFIGTLQSRKAKDIVGKYEYLHSLERVSLAKELDKRMPSGRKMKCFVQVNVSGEESKSGIHPSEVEAFIETLVEYKGIEVIGLMTMAPFYDDPEQTRPIFRKLRELRDQIRQRKWSHAPCHELSMGMSNDYKVALEEGATFIRIGTALVGKE</sequence>
<protein>
    <recommendedName>
        <fullName evidence="2">Pyridoxal phosphate homeostasis protein</fullName>
        <shortName evidence="2">PLP homeostasis protein</shortName>
    </recommendedName>
</protein>
<dbReference type="GO" id="GO:0030170">
    <property type="term" value="F:pyridoxal phosphate binding"/>
    <property type="evidence" value="ECO:0007669"/>
    <property type="project" value="UniProtKB-UniRule"/>
</dbReference>
<dbReference type="InterPro" id="IPR001608">
    <property type="entry name" value="Ala_racemase_N"/>
</dbReference>
<dbReference type="NCBIfam" id="TIGR00044">
    <property type="entry name" value="YggS family pyridoxal phosphate-dependent enzyme"/>
    <property type="match status" value="1"/>
</dbReference>
<keyword evidence="1 2" id="KW-0663">Pyridoxal phosphate</keyword>
<evidence type="ECO:0000313" key="6">
    <source>
        <dbReference type="EMBL" id="GAE29164.1"/>
    </source>
</evidence>
<dbReference type="Proteomes" id="UP000018895">
    <property type="component" value="Unassembled WGS sequence"/>
</dbReference>
<gene>
    <name evidence="6" type="ORF">JCM9152_508</name>
</gene>
<feature type="domain" description="Alanine racemase N-terminal" evidence="5">
    <location>
        <begin position="34"/>
        <end position="230"/>
    </location>
</feature>
<dbReference type="InterPro" id="IPR011078">
    <property type="entry name" value="PyrdxlP_homeostasis"/>
</dbReference>
<dbReference type="CDD" id="cd00635">
    <property type="entry name" value="PLPDE_III_YBL036c_like"/>
    <property type="match status" value="1"/>
</dbReference>
<feature type="modified residue" description="N6-(pyridoxal phosphate)lysine" evidence="2 3">
    <location>
        <position position="41"/>
    </location>
</feature>
<comment type="cofactor">
    <cofactor evidence="3">
        <name>pyridoxal 5'-phosphate</name>
        <dbReference type="ChEBI" id="CHEBI:597326"/>
    </cofactor>
</comment>
<dbReference type="STRING" id="1236971.JCM9152_508"/>
<dbReference type="AlphaFoldDB" id="W4QCQ6"/>
<dbReference type="SUPFAM" id="SSF51419">
    <property type="entry name" value="PLP-binding barrel"/>
    <property type="match status" value="1"/>
</dbReference>
<proteinExistence type="inferred from homology"/>
<comment type="function">
    <text evidence="2">Pyridoxal 5'-phosphate (PLP)-binding protein, which is involved in PLP homeostasis.</text>
</comment>
<dbReference type="PROSITE" id="PS01211">
    <property type="entry name" value="UPF0001"/>
    <property type="match status" value="1"/>
</dbReference>
<dbReference type="FunFam" id="3.20.20.10:FF:000011">
    <property type="entry name" value="Pyridoxal phosphate homeostasis protein"/>
    <property type="match status" value="1"/>
</dbReference>
<reference evidence="6" key="1">
    <citation type="journal article" date="2014" name="Genome Announc.">
        <title>Draft Genome Sequences of Three Alkaliphilic Bacillus Strains, Bacillus wakoensis JCM 9140T, Bacillus akibai JCM 9157T, and Bacillus hemicellulosilyticus JCM 9152T.</title>
        <authorList>
            <person name="Yuki M."/>
            <person name="Oshima K."/>
            <person name="Suda W."/>
            <person name="Oshida Y."/>
            <person name="Kitamura K."/>
            <person name="Iida T."/>
            <person name="Hattori M."/>
            <person name="Ohkuma M."/>
        </authorList>
    </citation>
    <scope>NUCLEOTIDE SEQUENCE [LARGE SCALE GENOMIC DNA]</scope>
    <source>
        <strain evidence="6">JCM 9152</strain>
    </source>
</reference>
<dbReference type="EMBL" id="BAUU01000003">
    <property type="protein sequence ID" value="GAE29164.1"/>
    <property type="molecule type" value="Genomic_DNA"/>
</dbReference>
<evidence type="ECO:0000259" key="5">
    <source>
        <dbReference type="Pfam" id="PF01168"/>
    </source>
</evidence>
<keyword evidence="7" id="KW-1185">Reference proteome</keyword>
<dbReference type="Pfam" id="PF01168">
    <property type="entry name" value="Ala_racemase_N"/>
    <property type="match status" value="1"/>
</dbReference>
<evidence type="ECO:0000256" key="3">
    <source>
        <dbReference type="PIRSR" id="PIRSR004848-1"/>
    </source>
</evidence>